<organism evidence="6 7">
    <name type="scientific">Bizionia paragorgiae</name>
    <dbReference type="NCBI Taxonomy" id="283786"/>
    <lineage>
        <taxon>Bacteria</taxon>
        <taxon>Pseudomonadati</taxon>
        <taxon>Bacteroidota</taxon>
        <taxon>Flavobacteriia</taxon>
        <taxon>Flavobacteriales</taxon>
        <taxon>Flavobacteriaceae</taxon>
        <taxon>Bizionia</taxon>
    </lineage>
</organism>
<dbReference type="Gene3D" id="3.40.640.10">
    <property type="entry name" value="Type I PLP-dependent aspartate aminotransferase-like (Major domain)"/>
    <property type="match status" value="1"/>
</dbReference>
<dbReference type="STRING" id="283786.SAMN04487990_108153"/>
<keyword evidence="1 4" id="KW-0663">Pyridoxal phosphate</keyword>
<sequence>MIKFLDLHKINARFDTPFQDEFKDFLDSGHYILGKGVTQFEADFLVYCGTKYAIGVSNGLDALSLIFKGYLELGVLKKGDEVLVPANTYIASIIALVNSGLKPVFVEPNSSTYNIEPLAMEEHITTKTKAVLVVHLYGQLCNMKAIDYLCKTHSLLCIEDAAQAHGAEDDLGVKAGNLGDAAAFSFYPSKNLGALGDAGAITTNNEALAQVIKQLRNYGTSSKYVNDRIGVNARLDEIQARFLSIKLKALDADNSARRQVAKHYLQGIANPKVTLPYYDGAKDHVFHLFVVLVEERKKFVRYLNDNGVETGVHYPIPPHQQQALKTFSHLDLPITEKIHERCVSLPISPVMDAADVDKIIDLVNAY</sequence>
<evidence type="ECO:0000256" key="4">
    <source>
        <dbReference type="PIRSR" id="PIRSR000390-2"/>
    </source>
</evidence>
<dbReference type="InterPro" id="IPR000653">
    <property type="entry name" value="DegT/StrS_aminotransferase"/>
</dbReference>
<keyword evidence="7" id="KW-1185">Reference proteome</keyword>
<comment type="similarity">
    <text evidence="2 5">Belongs to the DegT/DnrJ/EryC1 family.</text>
</comment>
<dbReference type="InterPro" id="IPR015421">
    <property type="entry name" value="PyrdxlP-dep_Trfase_major"/>
</dbReference>
<dbReference type="OrthoDB" id="9804264at2"/>
<evidence type="ECO:0000256" key="2">
    <source>
        <dbReference type="ARBA" id="ARBA00037999"/>
    </source>
</evidence>
<protein>
    <submittedName>
        <fullName evidence="6">dTDP-4-amino-4,6-dideoxygalactose transaminase</fullName>
    </submittedName>
</protein>
<dbReference type="Gene3D" id="3.90.1150.10">
    <property type="entry name" value="Aspartate Aminotransferase, domain 1"/>
    <property type="match status" value="1"/>
</dbReference>
<evidence type="ECO:0000313" key="6">
    <source>
        <dbReference type="EMBL" id="SEA23152.1"/>
    </source>
</evidence>
<dbReference type="InterPro" id="IPR015422">
    <property type="entry name" value="PyrdxlP-dep_Trfase_small"/>
</dbReference>
<dbReference type="PIRSF" id="PIRSF000390">
    <property type="entry name" value="PLP_StrS"/>
    <property type="match status" value="1"/>
</dbReference>
<dbReference type="EMBL" id="FNQK01000008">
    <property type="protein sequence ID" value="SEA23152.1"/>
    <property type="molecule type" value="Genomic_DNA"/>
</dbReference>
<dbReference type="Proteomes" id="UP000198846">
    <property type="component" value="Unassembled WGS sequence"/>
</dbReference>
<feature type="modified residue" description="N6-(pyridoxal phosphate)lysine" evidence="4">
    <location>
        <position position="190"/>
    </location>
</feature>
<dbReference type="InterPro" id="IPR015424">
    <property type="entry name" value="PyrdxlP-dep_Trfase"/>
</dbReference>
<dbReference type="GO" id="GO:0000271">
    <property type="term" value="P:polysaccharide biosynthetic process"/>
    <property type="evidence" value="ECO:0007669"/>
    <property type="project" value="TreeGrafter"/>
</dbReference>
<name>A0A1H3ZIK8_BIZPA</name>
<dbReference type="PANTHER" id="PTHR30244">
    <property type="entry name" value="TRANSAMINASE"/>
    <property type="match status" value="1"/>
</dbReference>
<dbReference type="Pfam" id="PF01041">
    <property type="entry name" value="DegT_DnrJ_EryC1"/>
    <property type="match status" value="1"/>
</dbReference>
<reference evidence="6 7" key="1">
    <citation type="submission" date="2016-10" db="EMBL/GenBank/DDBJ databases">
        <authorList>
            <person name="de Groot N.N."/>
        </authorList>
    </citation>
    <scope>NUCLEOTIDE SEQUENCE [LARGE SCALE GENOMIC DNA]</scope>
    <source>
        <strain evidence="6 7">DSM 23842</strain>
    </source>
</reference>
<proteinExistence type="inferred from homology"/>
<feature type="active site" description="Proton acceptor" evidence="3">
    <location>
        <position position="190"/>
    </location>
</feature>
<evidence type="ECO:0000256" key="5">
    <source>
        <dbReference type="RuleBase" id="RU004508"/>
    </source>
</evidence>
<dbReference type="AlphaFoldDB" id="A0A1H3ZIK8"/>
<gene>
    <name evidence="6" type="ORF">SAMN04487990_108153</name>
</gene>
<dbReference type="GO" id="GO:0030170">
    <property type="term" value="F:pyridoxal phosphate binding"/>
    <property type="evidence" value="ECO:0007669"/>
    <property type="project" value="TreeGrafter"/>
</dbReference>
<evidence type="ECO:0000313" key="7">
    <source>
        <dbReference type="Proteomes" id="UP000198846"/>
    </source>
</evidence>
<dbReference type="GO" id="GO:0008483">
    <property type="term" value="F:transaminase activity"/>
    <property type="evidence" value="ECO:0007669"/>
    <property type="project" value="TreeGrafter"/>
</dbReference>
<evidence type="ECO:0000256" key="3">
    <source>
        <dbReference type="PIRSR" id="PIRSR000390-1"/>
    </source>
</evidence>
<dbReference type="PANTHER" id="PTHR30244:SF36">
    <property type="entry name" value="3-OXO-GLUCOSE-6-PHOSPHATE:GLUTAMATE AMINOTRANSFERASE"/>
    <property type="match status" value="1"/>
</dbReference>
<dbReference type="CDD" id="cd00616">
    <property type="entry name" value="AHBA_syn"/>
    <property type="match status" value="1"/>
</dbReference>
<dbReference type="RefSeq" id="WP_092133671.1">
    <property type="nucleotide sequence ID" value="NZ_FNQK01000008.1"/>
</dbReference>
<dbReference type="SUPFAM" id="SSF53383">
    <property type="entry name" value="PLP-dependent transferases"/>
    <property type="match status" value="1"/>
</dbReference>
<accession>A0A1H3ZIK8</accession>
<evidence type="ECO:0000256" key="1">
    <source>
        <dbReference type="ARBA" id="ARBA00022898"/>
    </source>
</evidence>